<name>A0A843WN08_COLES</name>
<keyword evidence="6" id="KW-0057">Aromatic amino acid biosynthesis</keyword>
<dbReference type="PANTHER" id="PTHR42894">
    <property type="entry name" value="N-(5'-PHOSPHORIBOSYL)ANTHRANILATE ISOMERASE"/>
    <property type="match status" value="1"/>
</dbReference>
<dbReference type="PANTHER" id="PTHR42894:SF1">
    <property type="entry name" value="N-(5'-PHOSPHORIBOSYL)ANTHRANILATE ISOMERASE"/>
    <property type="match status" value="1"/>
</dbReference>
<comment type="pathway">
    <text evidence="1">Amino-acid biosynthesis; L-tryptophan biosynthesis; L-tryptophan from chorismate: step 3/5.</text>
</comment>
<evidence type="ECO:0000313" key="9">
    <source>
        <dbReference type="EMBL" id="MQM11259.1"/>
    </source>
</evidence>
<dbReference type="GO" id="GO:0004640">
    <property type="term" value="F:phosphoribosylanthranilate isomerase activity"/>
    <property type="evidence" value="ECO:0007669"/>
    <property type="project" value="UniProtKB-EC"/>
</dbReference>
<evidence type="ECO:0000259" key="8">
    <source>
        <dbReference type="Pfam" id="PF00697"/>
    </source>
</evidence>
<proteinExistence type="inferred from homology"/>
<organism evidence="9 10">
    <name type="scientific">Colocasia esculenta</name>
    <name type="common">Wild taro</name>
    <name type="synonym">Arum esculentum</name>
    <dbReference type="NCBI Taxonomy" id="4460"/>
    <lineage>
        <taxon>Eukaryota</taxon>
        <taxon>Viridiplantae</taxon>
        <taxon>Streptophyta</taxon>
        <taxon>Embryophyta</taxon>
        <taxon>Tracheophyta</taxon>
        <taxon>Spermatophyta</taxon>
        <taxon>Magnoliopsida</taxon>
        <taxon>Liliopsida</taxon>
        <taxon>Araceae</taxon>
        <taxon>Aroideae</taxon>
        <taxon>Colocasieae</taxon>
        <taxon>Colocasia</taxon>
    </lineage>
</organism>
<keyword evidence="5" id="KW-0822">Tryptophan biosynthesis</keyword>
<keyword evidence="10" id="KW-1185">Reference proteome</keyword>
<comment type="similarity">
    <text evidence="2">Belongs to the TrpF family.</text>
</comment>
<dbReference type="Proteomes" id="UP000652761">
    <property type="component" value="Unassembled WGS sequence"/>
</dbReference>
<evidence type="ECO:0000256" key="2">
    <source>
        <dbReference type="ARBA" id="ARBA00007571"/>
    </source>
</evidence>
<protein>
    <recommendedName>
        <fullName evidence="3">phosphoribosylanthranilate isomerase</fullName>
        <ecNumber evidence="3">5.3.1.24</ecNumber>
    </recommendedName>
</protein>
<keyword evidence="4" id="KW-0028">Amino-acid biosynthesis</keyword>
<dbReference type="CDD" id="cd00405">
    <property type="entry name" value="PRAI"/>
    <property type="match status" value="1"/>
</dbReference>
<feature type="domain" description="N-(5'phosphoribosyl) anthranilate isomerase (PRAI)" evidence="8">
    <location>
        <begin position="194"/>
        <end position="394"/>
    </location>
</feature>
<evidence type="ECO:0000256" key="7">
    <source>
        <dbReference type="ARBA" id="ARBA00023235"/>
    </source>
</evidence>
<reference evidence="9" key="1">
    <citation type="submission" date="2017-07" db="EMBL/GenBank/DDBJ databases">
        <title>Taro Niue Genome Assembly and Annotation.</title>
        <authorList>
            <person name="Atibalentja N."/>
            <person name="Keating K."/>
            <person name="Fields C.J."/>
        </authorList>
    </citation>
    <scope>NUCLEOTIDE SEQUENCE</scope>
    <source>
        <strain evidence="9">Niue_2</strain>
        <tissue evidence="9">Leaf</tissue>
    </source>
</reference>
<dbReference type="Gene3D" id="3.20.20.70">
    <property type="entry name" value="Aldolase class I"/>
    <property type="match status" value="1"/>
</dbReference>
<evidence type="ECO:0000256" key="6">
    <source>
        <dbReference type="ARBA" id="ARBA00023141"/>
    </source>
</evidence>
<dbReference type="InterPro" id="IPR013785">
    <property type="entry name" value="Aldolase_TIM"/>
</dbReference>
<dbReference type="AlphaFoldDB" id="A0A843WN08"/>
<dbReference type="HAMAP" id="MF_00135">
    <property type="entry name" value="PRAI"/>
    <property type="match status" value="1"/>
</dbReference>
<evidence type="ECO:0000313" key="10">
    <source>
        <dbReference type="Proteomes" id="UP000652761"/>
    </source>
</evidence>
<comment type="caution">
    <text evidence="9">The sequence shown here is derived from an EMBL/GenBank/DDBJ whole genome shotgun (WGS) entry which is preliminary data.</text>
</comment>
<accession>A0A843WN08</accession>
<dbReference type="GO" id="GO:0000162">
    <property type="term" value="P:L-tryptophan biosynthetic process"/>
    <property type="evidence" value="ECO:0007669"/>
    <property type="project" value="UniProtKB-UniPathway"/>
</dbReference>
<dbReference type="Pfam" id="PF00697">
    <property type="entry name" value="PRAI"/>
    <property type="match status" value="1"/>
</dbReference>
<dbReference type="InterPro" id="IPR044643">
    <property type="entry name" value="TrpF_fam"/>
</dbReference>
<evidence type="ECO:0000256" key="5">
    <source>
        <dbReference type="ARBA" id="ARBA00022822"/>
    </source>
</evidence>
<dbReference type="UniPathway" id="UPA00035">
    <property type="reaction ID" value="UER00042"/>
</dbReference>
<sequence>MALASISSGMIMDGWDCSVKLLPHPHNQARITLFSNSHQWGLILIWFGLVILKKFDIWRASVMWLHIPPEHKWGGLADTEDFNLQSFHQICSCPRLTCRACEEADLLAMELDLILNMMMALVRLIHMMLNMLVLDGVELQGQAVAAAIFGTPNGEDIDIHLPSRNRLYLNKIASNSVSNGIRCSAVEEHKNILVKMCGITSAQDAILAAKAGASLIGMILWPKSKRSVSLSVAKEISRAARDNGAEPVGVFVDEDADTILQVAASSEVELVQLHGDGSRAALPSILQQKRIIYVLHADGDGRLLNHVIDEESALVDWFLVDSAEGGSGKGFDWHTFKLPSIRSKRGWLLAGGLGPENVREAIATLKPDGVDVSSGICASDGLQKDEGKISSFMRQVNSI</sequence>
<evidence type="ECO:0000256" key="1">
    <source>
        <dbReference type="ARBA" id="ARBA00004664"/>
    </source>
</evidence>
<dbReference type="FunFam" id="3.20.20.70:FF:000075">
    <property type="entry name" value="Tryptophan biosynthesis protein TRP1"/>
    <property type="match status" value="1"/>
</dbReference>
<keyword evidence="7" id="KW-0413">Isomerase</keyword>
<evidence type="ECO:0000256" key="4">
    <source>
        <dbReference type="ARBA" id="ARBA00022605"/>
    </source>
</evidence>
<dbReference type="SUPFAM" id="SSF51366">
    <property type="entry name" value="Ribulose-phoshate binding barrel"/>
    <property type="match status" value="1"/>
</dbReference>
<evidence type="ECO:0000256" key="3">
    <source>
        <dbReference type="ARBA" id="ARBA00012572"/>
    </source>
</evidence>
<dbReference type="EMBL" id="NMUH01004922">
    <property type="protein sequence ID" value="MQM11259.1"/>
    <property type="molecule type" value="Genomic_DNA"/>
</dbReference>
<dbReference type="InterPro" id="IPR011060">
    <property type="entry name" value="RibuloseP-bd_barrel"/>
</dbReference>
<dbReference type="InterPro" id="IPR001240">
    <property type="entry name" value="PRAI_dom"/>
</dbReference>
<dbReference type="EC" id="5.3.1.24" evidence="3"/>
<gene>
    <name evidence="9" type="ORF">Taro_044167</name>
</gene>
<dbReference type="OrthoDB" id="524799at2759"/>